<name>A0ABX7N3X1_9BACT</name>
<keyword evidence="1" id="KW-0472">Membrane</keyword>
<dbReference type="RefSeq" id="WP_206715171.1">
    <property type="nucleotide sequence ID" value="NZ_CP071091.1"/>
</dbReference>
<evidence type="ECO:0000313" key="3">
    <source>
        <dbReference type="Proteomes" id="UP000663090"/>
    </source>
</evidence>
<protein>
    <submittedName>
        <fullName evidence="2">Uncharacterized protein</fullName>
    </submittedName>
</protein>
<keyword evidence="1" id="KW-0812">Transmembrane</keyword>
<feature type="transmembrane region" description="Helical" evidence="1">
    <location>
        <begin position="75"/>
        <end position="96"/>
    </location>
</feature>
<sequence length="126" mass="13465">MATSKRSGAWRYKLGLGGSCESCGARLRRRPLLKDGQRVCPRCALLGKPKTLSDSAVHLGVEVGTSILGDLLMGMVLWTLAVVALVGGVMALLYLGVKHLQLPVGLTIILFAVPGLIAFLLLRRSR</sequence>
<evidence type="ECO:0000313" key="2">
    <source>
        <dbReference type="EMBL" id="QSQ13439.1"/>
    </source>
</evidence>
<keyword evidence="1" id="KW-1133">Transmembrane helix</keyword>
<gene>
    <name evidence="2" type="ORF">JY572_34695</name>
</gene>
<proteinExistence type="predicted"/>
<organism evidence="2 3">
    <name type="scientific">Myxococcus landrumensis</name>
    <dbReference type="NCBI Taxonomy" id="2813577"/>
    <lineage>
        <taxon>Bacteria</taxon>
        <taxon>Pseudomonadati</taxon>
        <taxon>Myxococcota</taxon>
        <taxon>Myxococcia</taxon>
        <taxon>Myxococcales</taxon>
        <taxon>Cystobacterineae</taxon>
        <taxon>Myxococcaceae</taxon>
        <taxon>Myxococcus</taxon>
    </lineage>
</organism>
<evidence type="ECO:0000256" key="1">
    <source>
        <dbReference type="SAM" id="Phobius"/>
    </source>
</evidence>
<dbReference type="EMBL" id="CP071091">
    <property type="protein sequence ID" value="QSQ13439.1"/>
    <property type="molecule type" value="Genomic_DNA"/>
</dbReference>
<accession>A0ABX7N3X1</accession>
<reference evidence="2 3" key="1">
    <citation type="submission" date="2021-02" db="EMBL/GenBank/DDBJ databases">
        <title>De Novo genome assembly of isolated myxobacteria.</title>
        <authorList>
            <person name="Stevens D.C."/>
        </authorList>
    </citation>
    <scope>NUCLEOTIDE SEQUENCE [LARGE SCALE GENOMIC DNA]</scope>
    <source>
        <strain evidence="2 3">SCHIC003</strain>
    </source>
</reference>
<dbReference type="Proteomes" id="UP000663090">
    <property type="component" value="Chromosome"/>
</dbReference>
<feature type="transmembrane region" description="Helical" evidence="1">
    <location>
        <begin position="102"/>
        <end position="122"/>
    </location>
</feature>
<keyword evidence="3" id="KW-1185">Reference proteome</keyword>